<proteinExistence type="predicted"/>
<evidence type="ECO:0000313" key="1">
    <source>
        <dbReference type="EMBL" id="KHN84345.1"/>
    </source>
</evidence>
<dbReference type="Proteomes" id="UP000031036">
    <property type="component" value="Unassembled WGS sequence"/>
</dbReference>
<keyword evidence="2" id="KW-1185">Reference proteome</keyword>
<name>A0A0B2VTQ1_TOXCA</name>
<organism evidence="1 2">
    <name type="scientific">Toxocara canis</name>
    <name type="common">Canine roundworm</name>
    <dbReference type="NCBI Taxonomy" id="6265"/>
    <lineage>
        <taxon>Eukaryota</taxon>
        <taxon>Metazoa</taxon>
        <taxon>Ecdysozoa</taxon>
        <taxon>Nematoda</taxon>
        <taxon>Chromadorea</taxon>
        <taxon>Rhabditida</taxon>
        <taxon>Spirurina</taxon>
        <taxon>Ascaridomorpha</taxon>
        <taxon>Ascaridoidea</taxon>
        <taxon>Toxocaridae</taxon>
        <taxon>Toxocara</taxon>
    </lineage>
</organism>
<dbReference type="EMBL" id="JPKZ01000992">
    <property type="protein sequence ID" value="KHN84345.1"/>
    <property type="molecule type" value="Genomic_DNA"/>
</dbReference>
<evidence type="ECO:0000313" key="2">
    <source>
        <dbReference type="Proteomes" id="UP000031036"/>
    </source>
</evidence>
<comment type="caution">
    <text evidence="1">The sequence shown here is derived from an EMBL/GenBank/DDBJ whole genome shotgun (WGS) entry which is preliminary data.</text>
</comment>
<protein>
    <submittedName>
        <fullName evidence="1">Uncharacterized protein</fullName>
    </submittedName>
</protein>
<sequence length="155" mass="17687">MASIEILLFLPTKFWSPAFIQEVRRIEVSNYFRIEVGAEESIRISFQSSRLENRFSNEISGPANGLPAVMMPLSFVILFVLSYLERSKISARVHLIIGAFSFITYAHACKTRNLVIQVPIFKKSWKPLFFLPLIHANMDRESINPSLCHQQANAA</sequence>
<gene>
    <name evidence="1" type="ORF">Tcan_00211</name>
</gene>
<accession>A0A0B2VTQ1</accession>
<reference evidence="1 2" key="1">
    <citation type="submission" date="2014-11" db="EMBL/GenBank/DDBJ databases">
        <title>Genetic blueprint of the zoonotic pathogen Toxocara canis.</title>
        <authorList>
            <person name="Zhu X.-Q."/>
            <person name="Korhonen P.K."/>
            <person name="Cai H."/>
            <person name="Young N.D."/>
            <person name="Nejsum P."/>
            <person name="von Samson-Himmelstjerna G."/>
            <person name="Boag P.R."/>
            <person name="Tan P."/>
            <person name="Li Q."/>
            <person name="Min J."/>
            <person name="Yang Y."/>
            <person name="Wang X."/>
            <person name="Fang X."/>
            <person name="Hall R.S."/>
            <person name="Hofmann A."/>
            <person name="Sternberg P.W."/>
            <person name="Jex A.R."/>
            <person name="Gasser R.B."/>
        </authorList>
    </citation>
    <scope>NUCLEOTIDE SEQUENCE [LARGE SCALE GENOMIC DNA]</scope>
    <source>
        <strain evidence="1">PN_DK_2014</strain>
    </source>
</reference>
<dbReference type="AlphaFoldDB" id="A0A0B2VTQ1"/>